<gene>
    <name evidence="2" type="ORF">CDAR_517581</name>
</gene>
<dbReference type="Proteomes" id="UP001054837">
    <property type="component" value="Unassembled WGS sequence"/>
</dbReference>
<organism evidence="2 3">
    <name type="scientific">Caerostris darwini</name>
    <dbReference type="NCBI Taxonomy" id="1538125"/>
    <lineage>
        <taxon>Eukaryota</taxon>
        <taxon>Metazoa</taxon>
        <taxon>Ecdysozoa</taxon>
        <taxon>Arthropoda</taxon>
        <taxon>Chelicerata</taxon>
        <taxon>Arachnida</taxon>
        <taxon>Araneae</taxon>
        <taxon>Araneomorphae</taxon>
        <taxon>Entelegynae</taxon>
        <taxon>Araneoidea</taxon>
        <taxon>Araneidae</taxon>
        <taxon>Caerostris</taxon>
    </lineage>
</organism>
<evidence type="ECO:0000313" key="3">
    <source>
        <dbReference type="Proteomes" id="UP001054837"/>
    </source>
</evidence>
<evidence type="ECO:0000256" key="1">
    <source>
        <dbReference type="SAM" id="MobiDB-lite"/>
    </source>
</evidence>
<feature type="compositionally biased region" description="Polar residues" evidence="1">
    <location>
        <begin position="51"/>
        <end position="61"/>
    </location>
</feature>
<proteinExistence type="predicted"/>
<dbReference type="AlphaFoldDB" id="A0AAV4PN05"/>
<name>A0AAV4PN05_9ARAC</name>
<feature type="compositionally biased region" description="Basic and acidic residues" evidence="1">
    <location>
        <begin position="98"/>
        <end position="128"/>
    </location>
</feature>
<protein>
    <submittedName>
        <fullName evidence="2">Uncharacterized protein</fullName>
    </submittedName>
</protein>
<reference evidence="2 3" key="1">
    <citation type="submission" date="2021-06" db="EMBL/GenBank/DDBJ databases">
        <title>Caerostris darwini draft genome.</title>
        <authorList>
            <person name="Kono N."/>
            <person name="Arakawa K."/>
        </authorList>
    </citation>
    <scope>NUCLEOTIDE SEQUENCE [LARGE SCALE GENOMIC DNA]</scope>
</reference>
<comment type="caution">
    <text evidence="2">The sequence shown here is derived from an EMBL/GenBank/DDBJ whole genome shotgun (WGS) entry which is preliminary data.</text>
</comment>
<keyword evidence="3" id="KW-1185">Reference proteome</keyword>
<feature type="compositionally biased region" description="Polar residues" evidence="1">
    <location>
        <begin position="78"/>
        <end position="90"/>
    </location>
</feature>
<feature type="compositionally biased region" description="Polar residues" evidence="1">
    <location>
        <begin position="10"/>
        <end position="23"/>
    </location>
</feature>
<feature type="region of interest" description="Disordered" evidence="1">
    <location>
        <begin position="1"/>
        <end position="139"/>
    </location>
</feature>
<evidence type="ECO:0000313" key="2">
    <source>
        <dbReference type="EMBL" id="GIX97533.1"/>
    </source>
</evidence>
<sequence length="172" mass="19147">MEDERAAMQQDMSHSNNSAPRSNQIEDDTSDSDVPKDSLEISGRFQKRSVVKSSPLTTPTKQPVIETPTSVRLERISNLRSNQTSSSAQDRTGHASRIKVDCSIRENPPRTRVEEDTSKDTSRIKEDYGVPYSFNGGPLQKLVPRGGEAETEHFGRLHPELGVKDSVVQRKA</sequence>
<accession>A0AAV4PN05</accession>
<dbReference type="EMBL" id="BPLQ01003044">
    <property type="protein sequence ID" value="GIX97533.1"/>
    <property type="molecule type" value="Genomic_DNA"/>
</dbReference>